<organism evidence="2 3">
    <name type="scientific">Coleophoma cylindrospora</name>
    <dbReference type="NCBI Taxonomy" id="1849047"/>
    <lineage>
        <taxon>Eukaryota</taxon>
        <taxon>Fungi</taxon>
        <taxon>Dikarya</taxon>
        <taxon>Ascomycota</taxon>
        <taxon>Pezizomycotina</taxon>
        <taxon>Leotiomycetes</taxon>
        <taxon>Helotiales</taxon>
        <taxon>Dermateaceae</taxon>
        <taxon>Coleophoma</taxon>
    </lineage>
</organism>
<comment type="caution">
    <text evidence="2">The sequence shown here is derived from an EMBL/GenBank/DDBJ whole genome shotgun (WGS) entry which is preliminary data.</text>
</comment>
<dbReference type="InterPro" id="IPR053157">
    <property type="entry name" value="Sterol_Uptake_Regulator"/>
</dbReference>
<gene>
    <name evidence="2" type="ORF">BP6252_10754</name>
</gene>
<evidence type="ECO:0000313" key="3">
    <source>
        <dbReference type="Proteomes" id="UP000256645"/>
    </source>
</evidence>
<dbReference type="InterPro" id="IPR021858">
    <property type="entry name" value="Fun_TF"/>
</dbReference>
<accession>A0A3D8QTF8</accession>
<reference evidence="2 3" key="1">
    <citation type="journal article" date="2018" name="IMA Fungus">
        <title>IMA Genome-F 9: Draft genome sequence of Annulohypoxylon stygium, Aspergillus mulundensis, Berkeleyomyces basicola (syn. Thielaviopsis basicola), Ceratocystis smalleyi, two Cercospora beticola strains, Coleophoma cylindrospora, Fusarium fracticaudum, Phialophora cf. hyalina, and Morchella septimelata.</title>
        <authorList>
            <person name="Wingfield B.D."/>
            <person name="Bills G.F."/>
            <person name="Dong Y."/>
            <person name="Huang W."/>
            <person name="Nel W.J."/>
            <person name="Swalarsk-Parry B.S."/>
            <person name="Vaghefi N."/>
            <person name="Wilken P.M."/>
            <person name="An Z."/>
            <person name="de Beer Z.W."/>
            <person name="De Vos L."/>
            <person name="Chen L."/>
            <person name="Duong T.A."/>
            <person name="Gao Y."/>
            <person name="Hammerbacher A."/>
            <person name="Kikkert J.R."/>
            <person name="Li Y."/>
            <person name="Li H."/>
            <person name="Li K."/>
            <person name="Li Q."/>
            <person name="Liu X."/>
            <person name="Ma X."/>
            <person name="Naidoo K."/>
            <person name="Pethybridge S.J."/>
            <person name="Sun J."/>
            <person name="Steenkamp E.T."/>
            <person name="van der Nest M.A."/>
            <person name="van Wyk S."/>
            <person name="Wingfield M.J."/>
            <person name="Xiong C."/>
            <person name="Yue Q."/>
            <person name="Zhang X."/>
        </authorList>
    </citation>
    <scope>NUCLEOTIDE SEQUENCE [LARGE SCALE GENOMIC DNA]</scope>
    <source>
        <strain evidence="2 3">BP6252</strain>
    </source>
</reference>
<keyword evidence="3" id="KW-1185">Reference proteome</keyword>
<dbReference type="PANTHER" id="PTHR47784">
    <property type="entry name" value="STEROL UPTAKE CONTROL PROTEIN 2"/>
    <property type="match status" value="1"/>
</dbReference>
<evidence type="ECO:0008006" key="4">
    <source>
        <dbReference type="Google" id="ProtNLM"/>
    </source>
</evidence>
<sequence>MSHQFLMHGILALSALHLADQHDGPEQKKYSTIALAHHNQALALFGPELNNINESNFSACIGFSSIIMLFSLGLSRPPPTAKDLSAVNDMGQIFLLIRGWQKTVEVSQSVSSRRLLPVASAINDIPDHIEMGLKHLRDLNRLKGQRQKGHDTKTYEEAITSLQSTFRQMDPEKPSPFSHGEFFAGVSDKFFEYWMEHDTFALIILAHYCVCLHYLPRVWWLKGWSEGLMRSIWENIDPVAQSSLIWAKEIVGL</sequence>
<evidence type="ECO:0000313" key="2">
    <source>
        <dbReference type="EMBL" id="RDW65103.1"/>
    </source>
</evidence>
<dbReference type="Pfam" id="PF11951">
    <property type="entry name" value="Fungal_trans_2"/>
    <property type="match status" value="1"/>
</dbReference>
<dbReference type="GO" id="GO:0001228">
    <property type="term" value="F:DNA-binding transcription activator activity, RNA polymerase II-specific"/>
    <property type="evidence" value="ECO:0007669"/>
    <property type="project" value="TreeGrafter"/>
</dbReference>
<dbReference type="Proteomes" id="UP000256645">
    <property type="component" value="Unassembled WGS sequence"/>
</dbReference>
<feature type="signal peptide" evidence="1">
    <location>
        <begin position="1"/>
        <end position="21"/>
    </location>
</feature>
<keyword evidence="1" id="KW-0732">Signal</keyword>
<evidence type="ECO:0000256" key="1">
    <source>
        <dbReference type="SAM" id="SignalP"/>
    </source>
</evidence>
<feature type="chain" id="PRO_5017689485" description="Transcription factor domain-containing protein" evidence="1">
    <location>
        <begin position="22"/>
        <end position="253"/>
    </location>
</feature>
<dbReference type="AlphaFoldDB" id="A0A3D8QTF8"/>
<dbReference type="PANTHER" id="PTHR47784:SF5">
    <property type="entry name" value="STEROL UPTAKE CONTROL PROTEIN 2"/>
    <property type="match status" value="1"/>
</dbReference>
<name>A0A3D8QTF8_9HELO</name>
<proteinExistence type="predicted"/>
<protein>
    <recommendedName>
        <fullName evidence="4">Transcription factor domain-containing protein</fullName>
    </recommendedName>
</protein>
<dbReference type="EMBL" id="PDLM01000012">
    <property type="protein sequence ID" value="RDW65103.1"/>
    <property type="molecule type" value="Genomic_DNA"/>
</dbReference>
<dbReference type="STRING" id="1849047.A0A3D8QTF8"/>
<dbReference type="OrthoDB" id="4937900at2759"/>